<keyword evidence="2" id="KW-1133">Transmembrane helix</keyword>
<organism evidence="3 4">
    <name type="scientific">Operophtera brumata</name>
    <name type="common">Winter moth</name>
    <name type="synonym">Phalaena brumata</name>
    <dbReference type="NCBI Taxonomy" id="104452"/>
    <lineage>
        <taxon>Eukaryota</taxon>
        <taxon>Metazoa</taxon>
        <taxon>Ecdysozoa</taxon>
        <taxon>Arthropoda</taxon>
        <taxon>Hexapoda</taxon>
        <taxon>Insecta</taxon>
        <taxon>Pterygota</taxon>
        <taxon>Neoptera</taxon>
        <taxon>Endopterygota</taxon>
        <taxon>Lepidoptera</taxon>
        <taxon>Glossata</taxon>
        <taxon>Ditrysia</taxon>
        <taxon>Geometroidea</taxon>
        <taxon>Geometridae</taxon>
        <taxon>Larentiinae</taxon>
        <taxon>Operophtera</taxon>
    </lineage>
</organism>
<comment type="caution">
    <text evidence="3">The sequence shown here is derived from an EMBL/GenBank/DDBJ whole genome shotgun (WGS) entry which is preliminary data.</text>
</comment>
<dbReference type="EMBL" id="JTDY01011824">
    <property type="protein sequence ID" value="KOB52384.1"/>
    <property type="molecule type" value="Genomic_DNA"/>
</dbReference>
<dbReference type="STRING" id="104452.A0A0L7K3Y5"/>
<keyword evidence="2" id="KW-0472">Membrane</keyword>
<reference evidence="3 4" key="1">
    <citation type="journal article" date="2015" name="Genome Biol. Evol.">
        <title>The genome of winter moth (Operophtera brumata) provides a genomic perspective on sexual dimorphism and phenology.</title>
        <authorList>
            <person name="Derks M.F."/>
            <person name="Smit S."/>
            <person name="Salis L."/>
            <person name="Schijlen E."/>
            <person name="Bossers A."/>
            <person name="Mateman C."/>
            <person name="Pijl A.S."/>
            <person name="de Ridder D."/>
            <person name="Groenen M.A."/>
            <person name="Visser M.E."/>
            <person name="Megens H.J."/>
        </authorList>
    </citation>
    <scope>NUCLEOTIDE SEQUENCE [LARGE SCALE GENOMIC DNA]</scope>
    <source>
        <strain evidence="3">WM2013NL</strain>
        <tissue evidence="3">Head and thorax</tissue>
    </source>
</reference>
<feature type="region of interest" description="Disordered" evidence="1">
    <location>
        <begin position="137"/>
        <end position="181"/>
    </location>
</feature>
<evidence type="ECO:0000256" key="1">
    <source>
        <dbReference type="SAM" id="MobiDB-lite"/>
    </source>
</evidence>
<feature type="non-terminal residue" evidence="3">
    <location>
        <position position="218"/>
    </location>
</feature>
<sequence length="218" mass="25314">MYIRLYTSQSTMNENLTRFEATYTAFRTTDPAKNDECNEKEFDCADNTCIDVGLKCNAGSPIKELHILVILIIFSLILSTMMFVFLFKCIRKLYQDHKIIKPTSIDSDFQETHIDLEEEVWRREVDTQIQPEDILIERNGRTRRRDMSKKEESIRSKRESEERKDIRDVSVGAPDTKDRGFSTFGYSGATIIRPSTPTNTSEITIELLKQVPRQESVK</sequence>
<feature type="transmembrane region" description="Helical" evidence="2">
    <location>
        <begin position="67"/>
        <end position="87"/>
    </location>
</feature>
<evidence type="ECO:0000256" key="2">
    <source>
        <dbReference type="SAM" id="Phobius"/>
    </source>
</evidence>
<gene>
    <name evidence="3" type="ORF">OBRU01_25986</name>
</gene>
<name>A0A0L7K3Y5_OPEBR</name>
<protein>
    <submittedName>
        <fullName evidence="3">Uncharacterized protein</fullName>
    </submittedName>
</protein>
<keyword evidence="2" id="KW-0812">Transmembrane</keyword>
<proteinExistence type="predicted"/>
<feature type="compositionally biased region" description="Basic and acidic residues" evidence="1">
    <location>
        <begin position="148"/>
        <end position="168"/>
    </location>
</feature>
<evidence type="ECO:0000313" key="3">
    <source>
        <dbReference type="EMBL" id="KOB52384.1"/>
    </source>
</evidence>
<dbReference type="AlphaFoldDB" id="A0A0L7K3Y5"/>
<evidence type="ECO:0000313" key="4">
    <source>
        <dbReference type="Proteomes" id="UP000037510"/>
    </source>
</evidence>
<dbReference type="Proteomes" id="UP000037510">
    <property type="component" value="Unassembled WGS sequence"/>
</dbReference>
<accession>A0A0L7K3Y5</accession>
<keyword evidence="4" id="KW-1185">Reference proteome</keyword>